<dbReference type="EMBL" id="QZAS01000057">
    <property type="protein sequence ID" value="THX00592.1"/>
    <property type="molecule type" value="Genomic_DNA"/>
</dbReference>
<evidence type="ECO:0000313" key="2">
    <source>
        <dbReference type="EMBL" id="THX00592.1"/>
    </source>
</evidence>
<feature type="compositionally biased region" description="Polar residues" evidence="1">
    <location>
        <begin position="32"/>
        <end position="62"/>
    </location>
</feature>
<proteinExistence type="predicted"/>
<accession>A0A4S9C2E8</accession>
<sequence length="306" mass="34618">MAPIPPTPDNNPALARYIAKRQAKACAIVPSSLPSNHTNRPSNRTTQIVNPKSRSRTPSKATNLEPGSCLLPRMDRPNDQPPPISCLYKHHYGKKLYKLLRKDNLTRHHYLAWTNDLFKAFLKQCKISQGELRQSFDEKDKTHTSHSSMDLPMELRYTILNLALQLNTEKPCRPCGSTYSEMVKPALLHSSLEPSLLNTFTGHQAFVATAALVNARDTLRRIDIHGEVLMTVHALQNILSQCRNVTQLHVANCSSIVPHIFLDTFLPSLDRHAEALKQHTAVLRDFIETVRQQTRNSTSDLRRVGR</sequence>
<evidence type="ECO:0000256" key="1">
    <source>
        <dbReference type="SAM" id="MobiDB-lite"/>
    </source>
</evidence>
<protein>
    <submittedName>
        <fullName evidence="2">Uncharacterized protein</fullName>
    </submittedName>
</protein>
<gene>
    <name evidence="2" type="ORF">D6D13_09441</name>
</gene>
<comment type="caution">
    <text evidence="2">The sequence shown here is derived from an EMBL/GenBank/DDBJ whole genome shotgun (WGS) entry which is preliminary data.</text>
</comment>
<reference evidence="2" key="1">
    <citation type="submission" date="2018-10" db="EMBL/GenBank/DDBJ databases">
        <title>Fifty Aureobasidium pullulans genomes reveal a recombining polyextremotolerant generalist.</title>
        <authorList>
            <person name="Gostincar C."/>
            <person name="Turk M."/>
            <person name="Zajc J."/>
            <person name="Gunde-Cimerman N."/>
        </authorList>
    </citation>
    <scope>NUCLEOTIDE SEQUENCE [LARGE SCALE GENOMIC DNA]</scope>
    <source>
        <strain evidence="2">EXF-10085</strain>
    </source>
</reference>
<name>A0A4S9C2E8_AURPU</name>
<organism evidence="2">
    <name type="scientific">Aureobasidium pullulans</name>
    <name type="common">Black yeast</name>
    <name type="synonym">Pullularia pullulans</name>
    <dbReference type="NCBI Taxonomy" id="5580"/>
    <lineage>
        <taxon>Eukaryota</taxon>
        <taxon>Fungi</taxon>
        <taxon>Dikarya</taxon>
        <taxon>Ascomycota</taxon>
        <taxon>Pezizomycotina</taxon>
        <taxon>Dothideomycetes</taxon>
        <taxon>Dothideomycetidae</taxon>
        <taxon>Dothideales</taxon>
        <taxon>Saccotheciaceae</taxon>
        <taxon>Aureobasidium</taxon>
    </lineage>
</organism>
<feature type="region of interest" description="Disordered" evidence="1">
    <location>
        <begin position="31"/>
        <end position="77"/>
    </location>
</feature>
<dbReference type="AlphaFoldDB" id="A0A4S9C2E8"/>